<accession>A0A2I2M6L7</accession>
<proteinExistence type="predicted"/>
<dbReference type="Proteomes" id="UP000490060">
    <property type="component" value="Unassembled WGS sequence"/>
</dbReference>
<gene>
    <name evidence="1" type="ORF">TNO010_150151</name>
</gene>
<evidence type="ECO:0008006" key="3">
    <source>
        <dbReference type="Google" id="ProtNLM"/>
    </source>
</evidence>
<protein>
    <recommendedName>
        <fullName evidence="3">DUF3352 domain-containing protein</fullName>
    </recommendedName>
</protein>
<dbReference type="RefSeq" id="WP_193703705.1">
    <property type="nucleotide sequence ID" value="NZ_WXYA01000001.1"/>
</dbReference>
<name>A0A2I2M6L7_9FLAO</name>
<evidence type="ECO:0000313" key="1">
    <source>
        <dbReference type="EMBL" id="SOU88201.1"/>
    </source>
</evidence>
<dbReference type="AlphaFoldDB" id="A0A2I2M6L7"/>
<sequence>MFKKVLFVIFLLISTLFTFGYFKYYPRENTDVKIPVSADVIIRVNLREIAYNMLKDVVKHPLTYLKSSKKNKQTKVGSLFEKLKIPSDVFFYSNNDILKNTWVSTVIEIKNKADLLSFFNQDKFVKKSLENAVYFISKKTVYFINNNQLRIVFNIDEITKVETKLKILLNTNNYLKDENSIVQKLKNSKELIALSTKTNDFLELGIDENEISILGELSEKNTPFLSSENNINNGLLATVSGKVKKSFLSDYLDKSSKDRFEKFTNLSIDSLQRHWNGEFNANLNAFIQRKDSVVTYQYDDDFNKIAKTTIKKTIVPDVNVSFGGTTIFNYLSSKKALKNINGKKILLVNPLFKTYAYQQEKSLFLSSKDESNTILSKQKNKKFNEHTKFLLFIEVEKYLKTQDTSLENFTKYLAEIKTIKAVVATNNKVSVKVCFKTSALKSLYQTIK</sequence>
<evidence type="ECO:0000313" key="2">
    <source>
        <dbReference type="Proteomes" id="UP000490060"/>
    </source>
</evidence>
<reference evidence="1 2" key="1">
    <citation type="submission" date="2017-11" db="EMBL/GenBank/DDBJ databases">
        <authorList>
            <person name="Duchaud E."/>
        </authorList>
    </citation>
    <scope>NUCLEOTIDE SEQUENCE [LARGE SCALE GENOMIC DNA]</scope>
    <source>
        <strain evidence="1 2">TNO010</strain>
    </source>
</reference>
<dbReference type="EMBL" id="OENE01000007">
    <property type="protein sequence ID" value="SOU88201.1"/>
    <property type="molecule type" value="Genomic_DNA"/>
</dbReference>
<organism evidence="1 2">
    <name type="scientific">Tenacibaculum finnmarkense genomovar ulcerans</name>
    <dbReference type="NCBI Taxonomy" id="2781388"/>
    <lineage>
        <taxon>Bacteria</taxon>
        <taxon>Pseudomonadati</taxon>
        <taxon>Bacteroidota</taxon>
        <taxon>Flavobacteriia</taxon>
        <taxon>Flavobacteriales</taxon>
        <taxon>Flavobacteriaceae</taxon>
        <taxon>Tenacibaculum</taxon>
        <taxon>Tenacibaculum finnmarkense</taxon>
    </lineage>
</organism>